<dbReference type="InterPro" id="IPR014729">
    <property type="entry name" value="Rossmann-like_a/b/a_fold"/>
</dbReference>
<evidence type="ECO:0000313" key="3">
    <source>
        <dbReference type="EMBL" id="ACY22658.1"/>
    </source>
</evidence>
<keyword evidence="4" id="KW-1185">Reference proteome</keyword>
<protein>
    <submittedName>
        <fullName evidence="3">UspA domain protein</fullName>
    </submittedName>
</protein>
<feature type="region of interest" description="Disordered" evidence="1">
    <location>
        <begin position="1"/>
        <end position="31"/>
    </location>
</feature>
<reference evidence="3 4" key="2">
    <citation type="journal article" date="2010" name="Stand. Genomic Sci.">
        <title>Complete genome sequence of Gordonia bronchialis type strain (3410).</title>
        <authorList>
            <person name="Ivanova N."/>
            <person name="Sikorski J."/>
            <person name="Jando M."/>
            <person name="Lapidus A."/>
            <person name="Nolan M."/>
            <person name="Lucas S."/>
            <person name="Del Rio T.G."/>
            <person name="Tice H."/>
            <person name="Copeland A."/>
            <person name="Cheng J.F."/>
            <person name="Chen F."/>
            <person name="Bruce D."/>
            <person name="Goodwin L."/>
            <person name="Pitluck S."/>
            <person name="Mavromatis K."/>
            <person name="Ovchinnikova G."/>
            <person name="Pati A."/>
            <person name="Chen A."/>
            <person name="Palaniappan K."/>
            <person name="Land M."/>
            <person name="Hauser L."/>
            <person name="Chang Y.J."/>
            <person name="Jeffries C.D."/>
            <person name="Chain P."/>
            <person name="Saunders E."/>
            <person name="Han C."/>
            <person name="Detter J.C."/>
            <person name="Brettin T."/>
            <person name="Rohde M."/>
            <person name="Goker M."/>
            <person name="Bristow J."/>
            <person name="Eisen J.A."/>
            <person name="Markowitz V."/>
            <person name="Hugenholtz P."/>
            <person name="Klenk H.P."/>
            <person name="Kyrpides N.C."/>
        </authorList>
    </citation>
    <scope>NUCLEOTIDE SEQUENCE [LARGE SCALE GENOMIC DNA]</scope>
    <source>
        <strain evidence="4">ATCC 25592 / DSM 43247 / BCRC 13721 / JCM 3198 / KCTC 3076 / NBRC 16047 / NCTC 10667</strain>
    </source>
</reference>
<dbReference type="EMBL" id="CP001802">
    <property type="protein sequence ID" value="ACY22658.1"/>
    <property type="molecule type" value="Genomic_DNA"/>
</dbReference>
<proteinExistence type="predicted"/>
<organism evidence="3 4">
    <name type="scientific">Gordonia bronchialis (strain ATCC 25592 / DSM 43247 / BCRC 13721 / JCM 3198 / KCTC 3076 / NBRC 16047 / NCTC 10667)</name>
    <name type="common">Rhodococcus bronchialis</name>
    <dbReference type="NCBI Taxonomy" id="526226"/>
    <lineage>
        <taxon>Bacteria</taxon>
        <taxon>Bacillati</taxon>
        <taxon>Actinomycetota</taxon>
        <taxon>Actinomycetes</taxon>
        <taxon>Mycobacteriales</taxon>
        <taxon>Gordoniaceae</taxon>
        <taxon>Gordonia</taxon>
    </lineage>
</organism>
<gene>
    <name evidence="3" type="ordered locus">Gbro_3464</name>
</gene>
<dbReference type="Pfam" id="PF00582">
    <property type="entry name" value="Usp"/>
    <property type="match status" value="1"/>
</dbReference>
<feature type="domain" description="UspA" evidence="2">
    <location>
        <begin position="38"/>
        <end position="173"/>
    </location>
</feature>
<evidence type="ECO:0000259" key="2">
    <source>
        <dbReference type="Pfam" id="PF00582"/>
    </source>
</evidence>
<accession>D0LE66</accession>
<evidence type="ECO:0000313" key="4">
    <source>
        <dbReference type="Proteomes" id="UP000001219"/>
    </source>
</evidence>
<dbReference type="CDD" id="cd00293">
    <property type="entry name" value="USP-like"/>
    <property type="match status" value="1"/>
</dbReference>
<name>D0LE66_GORB4</name>
<dbReference type="RefSeq" id="WP_012835172.1">
    <property type="nucleotide sequence ID" value="NC_013441.1"/>
</dbReference>
<reference evidence="4" key="1">
    <citation type="submission" date="2009-10" db="EMBL/GenBank/DDBJ databases">
        <title>The complete chromosome of Gordonia bronchialis DSM 43247.</title>
        <authorList>
            <consortium name="US DOE Joint Genome Institute (JGI-PGF)"/>
            <person name="Lucas S."/>
            <person name="Copeland A."/>
            <person name="Lapidus A."/>
            <person name="Glavina del Rio T."/>
            <person name="Dalin E."/>
            <person name="Tice H."/>
            <person name="Bruce D."/>
            <person name="Goodwin L."/>
            <person name="Pitluck S."/>
            <person name="Kyrpides N."/>
            <person name="Mavromatis K."/>
            <person name="Ivanova N."/>
            <person name="Ovchinnikova G."/>
            <person name="Saunders E."/>
            <person name="Brettin T."/>
            <person name="Detter J.C."/>
            <person name="Han C."/>
            <person name="Larimer F."/>
            <person name="Land M."/>
            <person name="Hauser L."/>
            <person name="Markowitz V."/>
            <person name="Cheng J.-F."/>
            <person name="Hugenholtz P."/>
            <person name="Woyke T."/>
            <person name="Wu D."/>
            <person name="Jando M."/>
            <person name="Schneider S."/>
            <person name="Goeker M."/>
            <person name="Klenk H.-P."/>
            <person name="Eisen J.A."/>
        </authorList>
    </citation>
    <scope>NUCLEOTIDE SEQUENCE [LARGE SCALE GENOMIC DNA]</scope>
    <source>
        <strain evidence="4">ATCC 25592 / DSM 43247 / BCRC 13721 / JCM 3198 / KCTC 3076 / NBRC 16047 / NCTC 10667</strain>
    </source>
</reference>
<dbReference type="OrthoDB" id="4462150at2"/>
<dbReference type="Gene3D" id="3.40.50.620">
    <property type="entry name" value="HUPs"/>
    <property type="match status" value="1"/>
</dbReference>
<dbReference type="STRING" id="526226.Gbro_3464"/>
<dbReference type="SUPFAM" id="SSF52402">
    <property type="entry name" value="Adenine nucleotide alpha hydrolases-like"/>
    <property type="match status" value="1"/>
</dbReference>
<dbReference type="HOGENOM" id="CLU_121390_1_0_11"/>
<dbReference type="eggNOG" id="COG0589">
    <property type="taxonomic scope" value="Bacteria"/>
</dbReference>
<dbReference type="KEGG" id="gbr:Gbro_3464"/>
<dbReference type="AlphaFoldDB" id="D0LE66"/>
<dbReference type="InterPro" id="IPR006016">
    <property type="entry name" value="UspA"/>
</dbReference>
<evidence type="ECO:0000256" key="1">
    <source>
        <dbReference type="SAM" id="MobiDB-lite"/>
    </source>
</evidence>
<dbReference type="Proteomes" id="UP000001219">
    <property type="component" value="Chromosome"/>
</dbReference>
<sequence length="176" mass="19158">MGRHTGLHTDFGQYDDSGPLRRHRRGPEPTTRAEAALVVGWNRHPDSVAAVRFAVMLAHRLVAHIHVVHIVDLDDEPLDPDAPDWNEQFAATVDENALAARHLLDEVPASWTYHSGHGSAADLITAVAERYSALMVVIGSPRGGVMSHVDSLLGQSVARRVIGQRRIPVLLVPAGE</sequence>